<name>A0A183A3X9_9TREM</name>
<organism evidence="1">
    <name type="scientific">Echinostoma caproni</name>
    <dbReference type="NCBI Taxonomy" id="27848"/>
    <lineage>
        <taxon>Eukaryota</taxon>
        <taxon>Metazoa</taxon>
        <taxon>Spiralia</taxon>
        <taxon>Lophotrochozoa</taxon>
        <taxon>Platyhelminthes</taxon>
        <taxon>Trematoda</taxon>
        <taxon>Digenea</taxon>
        <taxon>Plagiorchiida</taxon>
        <taxon>Echinostomata</taxon>
        <taxon>Echinostomatoidea</taxon>
        <taxon>Echinostomatidae</taxon>
        <taxon>Echinostoma</taxon>
    </lineage>
</organism>
<dbReference type="AlphaFoldDB" id="A0A183A3X9"/>
<proteinExistence type="predicted"/>
<protein>
    <submittedName>
        <fullName evidence="1">Secreted protein</fullName>
    </submittedName>
</protein>
<reference evidence="1" key="1">
    <citation type="submission" date="2016-06" db="UniProtKB">
        <authorList>
            <consortium name="WormBaseParasite"/>
        </authorList>
    </citation>
    <scope>IDENTIFICATION</scope>
</reference>
<sequence>LALTRNVHVHVHATELTCCLAKSAWCFASFGFQSFGQPEIVFLVRRRPDEQLPPLRIYRFYQQLYLAVSQSHSDDQTIAPGMISLSERFFPVVLVLLILHFSHPRGYTRVFCNRQFI</sequence>
<dbReference type="WBParaSite" id="ECPE_0000166401-mRNA-1">
    <property type="protein sequence ID" value="ECPE_0000166401-mRNA-1"/>
    <property type="gene ID" value="ECPE_0000166401"/>
</dbReference>
<accession>A0A183A3X9</accession>
<evidence type="ECO:0000313" key="1">
    <source>
        <dbReference type="WBParaSite" id="ECPE_0000166401-mRNA-1"/>
    </source>
</evidence>